<protein>
    <submittedName>
        <fullName evidence="1">Uncharacterized protein</fullName>
    </submittedName>
</protein>
<dbReference type="GO" id="GO:0070009">
    <property type="term" value="F:serine-type aminopeptidase activity"/>
    <property type="evidence" value="ECO:0007669"/>
    <property type="project" value="InterPro"/>
</dbReference>
<dbReference type="InterPro" id="IPR019500">
    <property type="entry name" value="Pep_S46"/>
</dbReference>
<reference evidence="1" key="2">
    <citation type="journal article" date="2014" name="ISME J.">
        <title>Microbial stratification in low pH oxic and suboxic macroscopic growths along an acid mine drainage.</title>
        <authorList>
            <person name="Mendez-Garcia C."/>
            <person name="Mesa V."/>
            <person name="Sprenger R.R."/>
            <person name="Richter M."/>
            <person name="Diez M.S."/>
            <person name="Solano J."/>
            <person name="Bargiela R."/>
            <person name="Golyshina O.V."/>
            <person name="Manteca A."/>
            <person name="Ramos J.L."/>
            <person name="Gallego J.R."/>
            <person name="Llorente I."/>
            <person name="Martins Dos Santos V.A."/>
            <person name="Jensen O.N."/>
            <person name="Pelaez A.I."/>
            <person name="Sanchez J."/>
            <person name="Ferrer M."/>
        </authorList>
    </citation>
    <scope>NUCLEOTIDE SEQUENCE</scope>
</reference>
<sequence length="43" mass="4694">GGAFWYDARLNRAVAVDSAALIEAIRTVYGDQKLADELVNGKR</sequence>
<evidence type="ECO:0000313" key="1">
    <source>
        <dbReference type="EMBL" id="EQD61957.1"/>
    </source>
</evidence>
<feature type="non-terminal residue" evidence="1">
    <location>
        <position position="1"/>
    </location>
</feature>
<proteinExistence type="predicted"/>
<name>T1AWV7_9ZZZZ</name>
<gene>
    <name evidence="1" type="ORF">B1A_09532</name>
</gene>
<dbReference type="Pfam" id="PF10459">
    <property type="entry name" value="Peptidase_S46"/>
    <property type="match status" value="1"/>
</dbReference>
<dbReference type="AlphaFoldDB" id="T1AWV7"/>
<comment type="caution">
    <text evidence="1">The sequence shown here is derived from an EMBL/GenBank/DDBJ whole genome shotgun (WGS) entry which is preliminary data.</text>
</comment>
<dbReference type="EMBL" id="AUZX01006801">
    <property type="protein sequence ID" value="EQD61957.1"/>
    <property type="molecule type" value="Genomic_DNA"/>
</dbReference>
<reference evidence="1" key="1">
    <citation type="submission" date="2013-08" db="EMBL/GenBank/DDBJ databases">
        <authorList>
            <person name="Mendez C."/>
            <person name="Richter M."/>
            <person name="Ferrer M."/>
            <person name="Sanchez J."/>
        </authorList>
    </citation>
    <scope>NUCLEOTIDE SEQUENCE</scope>
</reference>
<organism evidence="1">
    <name type="scientific">mine drainage metagenome</name>
    <dbReference type="NCBI Taxonomy" id="410659"/>
    <lineage>
        <taxon>unclassified sequences</taxon>
        <taxon>metagenomes</taxon>
        <taxon>ecological metagenomes</taxon>
    </lineage>
</organism>
<accession>T1AWV7</accession>
<dbReference type="GO" id="GO:0008239">
    <property type="term" value="F:dipeptidyl-peptidase activity"/>
    <property type="evidence" value="ECO:0007669"/>
    <property type="project" value="InterPro"/>
</dbReference>